<dbReference type="SUPFAM" id="SSF46785">
    <property type="entry name" value="Winged helix' DNA-binding domain"/>
    <property type="match status" value="1"/>
</dbReference>
<proteinExistence type="predicted"/>
<dbReference type="InterPro" id="IPR036388">
    <property type="entry name" value="WH-like_DNA-bd_sf"/>
</dbReference>
<reference evidence="2" key="1">
    <citation type="journal article" date="2014" name="Int. J. Syst. Evol. Microbiol.">
        <title>Complete genome sequence of Corynebacterium casei LMG S-19264T (=DSM 44701T), isolated from a smear-ripened cheese.</title>
        <authorList>
            <consortium name="US DOE Joint Genome Institute (JGI-PGF)"/>
            <person name="Walter F."/>
            <person name="Albersmeier A."/>
            <person name="Kalinowski J."/>
            <person name="Ruckert C."/>
        </authorList>
    </citation>
    <scope>NUCLEOTIDE SEQUENCE</scope>
    <source>
        <strain evidence="2">JCM 3091</strain>
    </source>
</reference>
<sequence>MHEVRDPQELRAIAHPVRLQLLDELFLGGPATATELAERLSQSPANCSWHLRQLARYGYVEEAGGGAGRRRPWRAIFRPRRWGAADDSAALAHAGSAVSELLLRRELDQLSDWRAARRAEPAAWRDNGFVNQAIGWLTADELAAVSAEIEAILLRYAGRAALPADRPEGARPIRFVAWGVPVPAAPQ</sequence>
<dbReference type="EMBL" id="BMQC01000002">
    <property type="protein sequence ID" value="GGK17043.1"/>
    <property type="molecule type" value="Genomic_DNA"/>
</dbReference>
<evidence type="ECO:0000313" key="2">
    <source>
        <dbReference type="EMBL" id="GGK17043.1"/>
    </source>
</evidence>
<dbReference type="InterPro" id="IPR001845">
    <property type="entry name" value="HTH_ArsR_DNA-bd_dom"/>
</dbReference>
<evidence type="ECO:0000313" key="3">
    <source>
        <dbReference type="Proteomes" id="UP000662200"/>
    </source>
</evidence>
<keyword evidence="3" id="KW-1185">Reference proteome</keyword>
<comment type="caution">
    <text evidence="2">The sequence shown here is derived from an EMBL/GenBank/DDBJ whole genome shotgun (WGS) entry which is preliminary data.</text>
</comment>
<dbReference type="Gene3D" id="1.10.10.10">
    <property type="entry name" value="Winged helix-like DNA-binding domain superfamily/Winged helix DNA-binding domain"/>
    <property type="match status" value="1"/>
</dbReference>
<dbReference type="SMART" id="SM00418">
    <property type="entry name" value="HTH_ARSR"/>
    <property type="match status" value="1"/>
</dbReference>
<dbReference type="InterPro" id="IPR036390">
    <property type="entry name" value="WH_DNA-bd_sf"/>
</dbReference>
<gene>
    <name evidence="2" type="ORF">GCM10010124_06970</name>
</gene>
<dbReference type="CDD" id="cd00090">
    <property type="entry name" value="HTH_ARSR"/>
    <property type="match status" value="1"/>
</dbReference>
<dbReference type="Pfam" id="PF12840">
    <property type="entry name" value="HTH_20"/>
    <property type="match status" value="1"/>
</dbReference>
<protein>
    <submittedName>
        <fullName evidence="2">Transcriptional regulator</fullName>
    </submittedName>
</protein>
<organism evidence="2 3">
    <name type="scientific">Pilimelia terevasa</name>
    <dbReference type="NCBI Taxonomy" id="53372"/>
    <lineage>
        <taxon>Bacteria</taxon>
        <taxon>Bacillati</taxon>
        <taxon>Actinomycetota</taxon>
        <taxon>Actinomycetes</taxon>
        <taxon>Micromonosporales</taxon>
        <taxon>Micromonosporaceae</taxon>
        <taxon>Pilimelia</taxon>
    </lineage>
</organism>
<accession>A0A8J3FI30</accession>
<name>A0A8J3FI30_9ACTN</name>
<dbReference type="GO" id="GO:0003700">
    <property type="term" value="F:DNA-binding transcription factor activity"/>
    <property type="evidence" value="ECO:0007669"/>
    <property type="project" value="InterPro"/>
</dbReference>
<reference evidence="2" key="2">
    <citation type="submission" date="2020-09" db="EMBL/GenBank/DDBJ databases">
        <authorList>
            <person name="Sun Q."/>
            <person name="Ohkuma M."/>
        </authorList>
    </citation>
    <scope>NUCLEOTIDE SEQUENCE</scope>
    <source>
        <strain evidence="2">JCM 3091</strain>
    </source>
</reference>
<dbReference type="InterPro" id="IPR011991">
    <property type="entry name" value="ArsR-like_HTH"/>
</dbReference>
<dbReference type="AlphaFoldDB" id="A0A8J3FI30"/>
<evidence type="ECO:0000259" key="1">
    <source>
        <dbReference type="SMART" id="SM00418"/>
    </source>
</evidence>
<feature type="domain" description="HTH arsR-type" evidence="1">
    <location>
        <begin position="8"/>
        <end position="92"/>
    </location>
</feature>
<dbReference type="Proteomes" id="UP000662200">
    <property type="component" value="Unassembled WGS sequence"/>
</dbReference>